<reference evidence="2 3" key="1">
    <citation type="submission" date="2024-06" db="EMBL/GenBank/DDBJ databases">
        <authorList>
            <person name="Chen R.Y."/>
        </authorList>
    </citation>
    <scope>NUCLEOTIDE SEQUENCE [LARGE SCALE GENOMIC DNA]</scope>
    <source>
        <strain evidence="2 3">D2</strain>
    </source>
</reference>
<dbReference type="EMBL" id="JBELOE010000265">
    <property type="protein sequence ID" value="MER2493380.1"/>
    <property type="molecule type" value="Genomic_DNA"/>
</dbReference>
<keyword evidence="1" id="KW-0472">Membrane</keyword>
<protein>
    <submittedName>
        <fullName evidence="2">Uncharacterized protein</fullName>
    </submittedName>
</protein>
<accession>A0ABV1RKG6</accession>
<comment type="caution">
    <text evidence="2">The sequence shown here is derived from an EMBL/GenBank/DDBJ whole genome shotgun (WGS) entry which is preliminary data.</text>
</comment>
<sequence length="124" mass="14722">MALDSANMAWLIPLLIAVFQVVSNFISRTKQREYEATDKRLNAIEKLADENNRYIAAVEKKTEKLELEFAGTYLPRTEFAEFLNQLDERFERDRIETVSQLKLELRAALAEYRVQFYDQRKQQR</sequence>
<keyword evidence="3" id="KW-1185">Reference proteome</keyword>
<evidence type="ECO:0000256" key="1">
    <source>
        <dbReference type="SAM" id="Phobius"/>
    </source>
</evidence>
<gene>
    <name evidence="2" type="ORF">ABS311_16000</name>
</gene>
<dbReference type="RefSeq" id="WP_350402577.1">
    <property type="nucleotide sequence ID" value="NZ_JBELOE010000265.1"/>
</dbReference>
<dbReference type="Proteomes" id="UP001467690">
    <property type="component" value="Unassembled WGS sequence"/>
</dbReference>
<name>A0ABV1RKG6_9ALTE</name>
<feature type="transmembrane region" description="Helical" evidence="1">
    <location>
        <begin position="6"/>
        <end position="26"/>
    </location>
</feature>
<evidence type="ECO:0000313" key="2">
    <source>
        <dbReference type="EMBL" id="MER2493380.1"/>
    </source>
</evidence>
<keyword evidence="1" id="KW-0812">Transmembrane</keyword>
<organism evidence="2 3">
    <name type="scientific">Catenovulum sediminis</name>
    <dbReference type="NCBI Taxonomy" id="1740262"/>
    <lineage>
        <taxon>Bacteria</taxon>
        <taxon>Pseudomonadati</taxon>
        <taxon>Pseudomonadota</taxon>
        <taxon>Gammaproteobacteria</taxon>
        <taxon>Alteromonadales</taxon>
        <taxon>Alteromonadaceae</taxon>
        <taxon>Catenovulum</taxon>
    </lineage>
</organism>
<keyword evidence="1" id="KW-1133">Transmembrane helix</keyword>
<proteinExistence type="predicted"/>
<evidence type="ECO:0000313" key="3">
    <source>
        <dbReference type="Proteomes" id="UP001467690"/>
    </source>
</evidence>